<reference evidence="7 8" key="1">
    <citation type="submission" date="2019-08" db="EMBL/GenBank/DDBJ databases">
        <authorList>
            <person name="Luo N."/>
        </authorList>
    </citation>
    <scope>NUCLEOTIDE SEQUENCE [LARGE SCALE GENOMIC DNA]</scope>
    <source>
        <strain evidence="7 8">NCIMB 9442</strain>
    </source>
</reference>
<dbReference type="InterPro" id="IPR016169">
    <property type="entry name" value="FAD-bd_PCMH_sub2"/>
</dbReference>
<dbReference type="Gene3D" id="3.30.465.10">
    <property type="match status" value="1"/>
</dbReference>
<dbReference type="PANTHER" id="PTHR42934:SF3">
    <property type="entry name" value="D-LACTATE DEHYDROGENASE"/>
    <property type="match status" value="1"/>
</dbReference>
<gene>
    <name evidence="7" type="ORF">FVW20_17180</name>
</gene>
<dbReference type="Proteomes" id="UP001194469">
    <property type="component" value="Unassembled WGS sequence"/>
</dbReference>
<dbReference type="InterPro" id="IPR004113">
    <property type="entry name" value="FAD-bd_oxidored_4_C"/>
</dbReference>
<dbReference type="Pfam" id="PF01565">
    <property type="entry name" value="FAD_binding_4"/>
    <property type="match status" value="1"/>
</dbReference>
<name>A0ABS0J8G7_9BACT</name>
<feature type="domain" description="FAD-binding PCMH-type" evidence="6">
    <location>
        <begin position="42"/>
        <end position="221"/>
    </location>
</feature>
<comment type="caution">
    <text evidence="7">The sequence shown here is derived from an EMBL/GenBank/DDBJ whole genome shotgun (WGS) entry which is preliminary data.</text>
</comment>
<dbReference type="Gene3D" id="3.30.70.2740">
    <property type="match status" value="1"/>
</dbReference>
<comment type="cofactor">
    <cofactor evidence="1">
        <name>FAD</name>
        <dbReference type="ChEBI" id="CHEBI:57692"/>
    </cofactor>
</comment>
<dbReference type="Pfam" id="PF02913">
    <property type="entry name" value="FAD-oxidase_C"/>
    <property type="match status" value="1"/>
</dbReference>
<dbReference type="EMBL" id="VRYY01000679">
    <property type="protein sequence ID" value="MBG3878689.1"/>
    <property type="molecule type" value="Genomic_DNA"/>
</dbReference>
<evidence type="ECO:0000256" key="2">
    <source>
        <dbReference type="ARBA" id="ARBA00022630"/>
    </source>
</evidence>
<dbReference type="InterPro" id="IPR036318">
    <property type="entry name" value="FAD-bd_PCMH-like_sf"/>
</dbReference>
<accession>A0ABS0J8G7</accession>
<dbReference type="SUPFAM" id="SSF55103">
    <property type="entry name" value="FAD-linked oxidases, C-terminal domain"/>
    <property type="match status" value="1"/>
</dbReference>
<dbReference type="PROSITE" id="PS51387">
    <property type="entry name" value="FAD_PCMH"/>
    <property type="match status" value="1"/>
</dbReference>
<proteinExistence type="predicted"/>
<feature type="region of interest" description="Disordered" evidence="5">
    <location>
        <begin position="305"/>
        <end position="332"/>
    </location>
</feature>
<evidence type="ECO:0000259" key="6">
    <source>
        <dbReference type="PROSITE" id="PS51387"/>
    </source>
</evidence>
<dbReference type="InterPro" id="IPR006094">
    <property type="entry name" value="Oxid_FAD_bind_N"/>
</dbReference>
<evidence type="ECO:0000256" key="4">
    <source>
        <dbReference type="ARBA" id="ARBA00023002"/>
    </source>
</evidence>
<dbReference type="InterPro" id="IPR016166">
    <property type="entry name" value="FAD-bd_PCMH"/>
</dbReference>
<dbReference type="InterPro" id="IPR016164">
    <property type="entry name" value="FAD-linked_Oxase-like_C"/>
</dbReference>
<evidence type="ECO:0000313" key="8">
    <source>
        <dbReference type="Proteomes" id="UP001194469"/>
    </source>
</evidence>
<keyword evidence="2" id="KW-0285">Flavoprotein</keyword>
<dbReference type="RefSeq" id="WP_196610540.1">
    <property type="nucleotide sequence ID" value="NZ_VRYY01000679.1"/>
</dbReference>
<dbReference type="InterPro" id="IPR051914">
    <property type="entry name" value="FAD-linked_OxidoTrans_Type4"/>
</dbReference>
<evidence type="ECO:0000256" key="3">
    <source>
        <dbReference type="ARBA" id="ARBA00022827"/>
    </source>
</evidence>
<dbReference type="SUPFAM" id="SSF56176">
    <property type="entry name" value="FAD-binding/transporter-associated domain-like"/>
    <property type="match status" value="1"/>
</dbReference>
<dbReference type="InterPro" id="IPR016171">
    <property type="entry name" value="Vanillyl_alc_oxidase_C-sub2"/>
</dbReference>
<dbReference type="Gene3D" id="1.10.45.10">
    <property type="entry name" value="Vanillyl-alcohol Oxidase, Chain A, domain 4"/>
    <property type="match status" value="1"/>
</dbReference>
<sequence>MSTQAPHLSATQERSLRDIFPGDALLLTPEQTLVFATDAGRRMGTPLAVVRPTTEAQVVELLRLAQAERLPVYARGRASNQVGACVPDRPGIVVSLLHMNRILDIADDDFVAEVEPGVVTSDLQRAVEARGLFYPPDPASIDISTIGGNVATCAGGMRALKYGVTREYVLGLTAVLPGGRVLHTGGRCHKNVVGLDLTRLFVGSEGTLGIVTRIALKLLPLPQATATLLAGFASMEAAMHGVRRIFRAGILPVALEFLSPEVLDCVARRQTPPWPDSVRGALLIRLDGSRESLPLEVRRMHDALHTSDGTSGDAPGDATGNEPPVWSAHGVGRDEEEPLWAMRRGISPSAYLVRPNKIGEDIAVPRGRLLDALTGIRAIAQAHDLPILTYGHVGDGNIHVNIMYDGADPSETTRADAATVEVMRLVRSMDGTLSGEHGVGMAKKEFLHLQLSPLETELMRQVKHAFDPLGIMNPDKAY</sequence>
<evidence type="ECO:0000256" key="5">
    <source>
        <dbReference type="SAM" id="MobiDB-lite"/>
    </source>
</evidence>
<protein>
    <submittedName>
        <fullName evidence="7">FAD-binding protein</fullName>
    </submittedName>
</protein>
<dbReference type="PANTHER" id="PTHR42934">
    <property type="entry name" value="GLYCOLATE OXIDASE SUBUNIT GLCD"/>
    <property type="match status" value="1"/>
</dbReference>
<keyword evidence="8" id="KW-1185">Reference proteome</keyword>
<keyword evidence="3" id="KW-0274">FAD</keyword>
<keyword evidence="4" id="KW-0560">Oxidoreductase</keyword>
<organism evidence="7 8">
    <name type="scientific">Nitratidesulfovibrio oxamicus</name>
    <dbReference type="NCBI Taxonomy" id="32016"/>
    <lineage>
        <taxon>Bacteria</taxon>
        <taxon>Pseudomonadati</taxon>
        <taxon>Thermodesulfobacteriota</taxon>
        <taxon>Desulfovibrionia</taxon>
        <taxon>Desulfovibrionales</taxon>
        <taxon>Desulfovibrionaceae</taxon>
        <taxon>Nitratidesulfovibrio</taxon>
    </lineage>
</organism>
<evidence type="ECO:0000313" key="7">
    <source>
        <dbReference type="EMBL" id="MBG3878689.1"/>
    </source>
</evidence>
<evidence type="ECO:0000256" key="1">
    <source>
        <dbReference type="ARBA" id="ARBA00001974"/>
    </source>
</evidence>